<gene>
    <name evidence="4" type="ORF">RD1301_v1_2370015</name>
    <name evidence="1" type="ORF">RUN1744_v1_660029</name>
    <name evidence="2" type="ORF">TD1301_v1_1220015</name>
    <name evidence="3" type="ORF">TF3108_v1_680029</name>
</gene>
<sequence length="225" mass="25532">MNDASLHEAIISCFLEHQRPPTVREIAERFNRDEAQVRQALRALADNHGVVLHPHSDEVWIAHPFSAAPTTCVVTSGNRKWWGNCAWCSLGLVHLAGGSATIETRIGAIDDHVIIRIENGRLLDTDYVVHFPIPMKHAWDNVIYTCSVQLLFRDEAQVDEWCASRGIPKGDVRPIEQVWNFAAEWYARHADADWTKWSVREAIELFARHHLSGPVWTIAAEAARF</sequence>
<evidence type="ECO:0000313" key="3">
    <source>
        <dbReference type="EMBL" id="CUV41111.1"/>
    </source>
</evidence>
<name>A0A0S4W2S2_RALSL</name>
<evidence type="ECO:0000313" key="4">
    <source>
        <dbReference type="EMBL" id="CUV62501.1"/>
    </source>
</evidence>
<organism evidence="3">
    <name type="scientific">Ralstonia solanacearum</name>
    <name type="common">Pseudomonas solanacearum</name>
    <dbReference type="NCBI Taxonomy" id="305"/>
    <lineage>
        <taxon>Bacteria</taxon>
        <taxon>Pseudomonadati</taxon>
        <taxon>Pseudomonadota</taxon>
        <taxon>Betaproteobacteria</taxon>
        <taxon>Burkholderiales</taxon>
        <taxon>Burkholderiaceae</taxon>
        <taxon>Ralstonia</taxon>
        <taxon>Ralstonia solanacearum species complex</taxon>
    </lineage>
</organism>
<evidence type="ECO:0000313" key="2">
    <source>
        <dbReference type="EMBL" id="CUV35079.1"/>
    </source>
</evidence>
<dbReference type="GO" id="GO:0018836">
    <property type="term" value="F:alkylmercury lyase activity"/>
    <property type="evidence" value="ECO:0007669"/>
    <property type="project" value="InterPro"/>
</dbReference>
<dbReference type="Gene3D" id="3.30.450.410">
    <property type="match status" value="1"/>
</dbReference>
<dbReference type="SUPFAM" id="SSF46785">
    <property type="entry name" value="Winged helix' DNA-binding domain"/>
    <property type="match status" value="1"/>
</dbReference>
<dbReference type="SUPFAM" id="SSF160387">
    <property type="entry name" value="NosL/MerB-like"/>
    <property type="match status" value="1"/>
</dbReference>
<protein>
    <submittedName>
        <fullName evidence="3">Putative transmembrane protein</fullName>
    </submittedName>
</protein>
<dbReference type="EMBL" id="LN899822">
    <property type="protein sequence ID" value="CUV62501.1"/>
    <property type="molecule type" value="Genomic_DNA"/>
</dbReference>
<dbReference type="Pfam" id="PF03243">
    <property type="entry name" value="MerB"/>
    <property type="match status" value="1"/>
</dbReference>
<keyword evidence="3" id="KW-0472">Membrane</keyword>
<keyword evidence="3" id="KW-0812">Transmembrane</keyword>
<dbReference type="InterPro" id="IPR036390">
    <property type="entry name" value="WH_DNA-bd_sf"/>
</dbReference>
<proteinExistence type="predicted"/>
<evidence type="ECO:0000313" key="1">
    <source>
        <dbReference type="EMBL" id="CUV24573.1"/>
    </source>
</evidence>
<dbReference type="EMBL" id="LN899826">
    <property type="protein sequence ID" value="CUV41111.1"/>
    <property type="molecule type" value="Genomic_DNA"/>
</dbReference>
<dbReference type="AlphaFoldDB" id="A0A0S4W2S2"/>
<accession>A0A0S4W2S2</accession>
<reference evidence="3" key="1">
    <citation type="submission" date="2015-10" db="EMBL/GenBank/DDBJ databases">
        <authorList>
            <person name="Gilbert D.G."/>
        </authorList>
    </citation>
    <scope>NUCLEOTIDE SEQUENCE</scope>
    <source>
        <strain evidence="3">Phyl III-seqv23</strain>
    </source>
</reference>
<dbReference type="EMBL" id="LN899823">
    <property type="protein sequence ID" value="CUV24573.1"/>
    <property type="molecule type" value="Genomic_DNA"/>
</dbReference>
<dbReference type="InterPro" id="IPR004927">
    <property type="entry name" value="MerB"/>
</dbReference>
<dbReference type="EMBL" id="LN899825">
    <property type="protein sequence ID" value="CUV35079.1"/>
    <property type="molecule type" value="Genomic_DNA"/>
</dbReference>
<dbReference type="InterPro" id="IPR053717">
    <property type="entry name" value="MerB_lyase_sf"/>
</dbReference>